<protein>
    <submittedName>
        <fullName evidence="2">Antibiotic biosynthesis monooxygenase</fullName>
    </submittedName>
</protein>
<dbReference type="Gene3D" id="3.30.70.100">
    <property type="match status" value="1"/>
</dbReference>
<dbReference type="AlphaFoldDB" id="A0A266N614"/>
<dbReference type="Pfam" id="PF03992">
    <property type="entry name" value="ABM"/>
    <property type="match status" value="1"/>
</dbReference>
<gene>
    <name evidence="2" type="ORF">CJF39_19010</name>
</gene>
<evidence type="ECO:0000259" key="1">
    <source>
        <dbReference type="Pfam" id="PF03992"/>
    </source>
</evidence>
<evidence type="ECO:0000313" key="3">
    <source>
        <dbReference type="Proteomes" id="UP000215788"/>
    </source>
</evidence>
<keyword evidence="2" id="KW-0503">Monooxygenase</keyword>
<feature type="domain" description="ABM" evidence="1">
    <location>
        <begin position="13"/>
        <end position="77"/>
    </location>
</feature>
<accession>A0A266N614</accession>
<dbReference type="InterPro" id="IPR011008">
    <property type="entry name" value="Dimeric_a/b-barrel"/>
</dbReference>
<dbReference type="EMBL" id="NQKI01000038">
    <property type="protein sequence ID" value="OZY57883.1"/>
    <property type="molecule type" value="Genomic_DNA"/>
</dbReference>
<name>A0A266N614_9PSED</name>
<reference evidence="2 3" key="1">
    <citation type="submission" date="2017-08" db="EMBL/GenBank/DDBJ databases">
        <title>Genomic and metabolic characterisation of spoilage-associated Pseudomonas species.</title>
        <authorList>
            <person name="Stanborough T."/>
            <person name="Fegan N."/>
            <person name="Powell S.M."/>
            <person name="Singh T."/>
            <person name="Tamplin M.L."/>
            <person name="Chandry P.S."/>
        </authorList>
    </citation>
    <scope>NUCLEOTIDE SEQUENCE [LARGE SCALE GENOMIC DNA]</scope>
    <source>
        <strain evidence="2 3">L1802</strain>
    </source>
</reference>
<organism evidence="2 3">
    <name type="scientific">Pseudomonas lundensis</name>
    <dbReference type="NCBI Taxonomy" id="86185"/>
    <lineage>
        <taxon>Bacteria</taxon>
        <taxon>Pseudomonadati</taxon>
        <taxon>Pseudomonadota</taxon>
        <taxon>Gammaproteobacteria</taxon>
        <taxon>Pseudomonadales</taxon>
        <taxon>Pseudomonadaceae</taxon>
        <taxon>Pseudomonas</taxon>
    </lineage>
</organism>
<dbReference type="GO" id="GO:0004497">
    <property type="term" value="F:monooxygenase activity"/>
    <property type="evidence" value="ECO:0007669"/>
    <property type="project" value="UniProtKB-KW"/>
</dbReference>
<comment type="caution">
    <text evidence="2">The sequence shown here is derived from an EMBL/GenBank/DDBJ whole genome shotgun (WGS) entry which is preliminary data.</text>
</comment>
<dbReference type="OrthoDB" id="6883197at2"/>
<dbReference type="SUPFAM" id="SSF54909">
    <property type="entry name" value="Dimeric alpha+beta barrel"/>
    <property type="match status" value="1"/>
</dbReference>
<evidence type="ECO:0000313" key="2">
    <source>
        <dbReference type="EMBL" id="OZY57883.1"/>
    </source>
</evidence>
<proteinExistence type="predicted"/>
<dbReference type="RefSeq" id="WP_094994831.1">
    <property type="nucleotide sequence ID" value="NZ_NQKI01000038.1"/>
</dbReference>
<dbReference type="Proteomes" id="UP000215788">
    <property type="component" value="Unassembled WGS sequence"/>
</dbReference>
<keyword evidence="2" id="KW-0560">Oxidoreductase</keyword>
<dbReference type="InterPro" id="IPR007138">
    <property type="entry name" value="ABM_dom"/>
</dbReference>
<sequence>MPQSTVASHTTWVRAHAGCSARVEACLSQLIEPTLQMPGCLHVALQQSRSEPLLWHVAGYWQDEASMLAYFKSPLMEVYSVLVHTRVIDRLDFQSGCDEVWSRVQKRAG</sequence>